<dbReference type="InterPro" id="IPR023922">
    <property type="entry name" value="S04_starv_induced_SfnB"/>
</dbReference>
<keyword evidence="2 7" id="KW-0560">Oxidoreductase</keyword>
<dbReference type="EMBL" id="JAADZA010000027">
    <property type="protein sequence ID" value="NEV13541.1"/>
    <property type="molecule type" value="Genomic_DNA"/>
</dbReference>
<dbReference type="InterPro" id="IPR050741">
    <property type="entry name" value="Acyl-CoA_dehydrogenase"/>
</dbReference>
<dbReference type="PANTHER" id="PTHR48083:SF19">
    <property type="entry name" value="FLAVIN-DEPENDENT MONOOXYGENASE, OXYGENASE SUBUNIT HSAA"/>
    <property type="match status" value="1"/>
</dbReference>
<dbReference type="AlphaFoldDB" id="A0A6P1CAS9"/>
<dbReference type="GO" id="GO:0050660">
    <property type="term" value="F:flavin adenine dinucleotide binding"/>
    <property type="evidence" value="ECO:0007669"/>
    <property type="project" value="InterPro"/>
</dbReference>
<dbReference type="GO" id="GO:0033539">
    <property type="term" value="P:fatty acid beta-oxidation using acyl-CoA dehydrogenase"/>
    <property type="evidence" value="ECO:0007669"/>
    <property type="project" value="TreeGrafter"/>
</dbReference>
<sequence length="419" mass="46800">MELARKTVTDTDFRIPVEPAPPPLRRPDLISDDEQAIAVATVLAAEFAAGSAERDRDRILPWHELERFSETGLWGITVPREFGGAGVSTHTLAQVIAIIGAADGSLSQIPQNHFYALEVLRVGASAKQQRFFFERVLAGDRFGNALAEIGQRDFKRRTRLFRERGKWVVQGQKFYCTGAIYAHWIPTLIVAEEETRDVTYLAFIPRNAPGVTIVDDWDGFGQRVTGSGSVGFDQVEIEPEWIVPFQSSFERPTTIGPIAQIMHAAIDLGIGQGAYREMLRFIRERARPWLDSKVERASEDPLTLQNVGNVWLRLRAAEALLKRAAEATDAARADMTEDSVARASIAVAEAKILTTKASLLAANKLFELSGTSSTLSDDNFDRYWRNARTHTLHDPVRWKYQAIGNYYLNGKRPPRHGAI</sequence>
<dbReference type="GO" id="GO:0003995">
    <property type="term" value="F:acyl-CoA dehydrogenase activity"/>
    <property type="evidence" value="ECO:0007669"/>
    <property type="project" value="TreeGrafter"/>
</dbReference>
<reference evidence="7 8" key="1">
    <citation type="submission" date="2020-02" db="EMBL/GenBank/DDBJ databases">
        <title>Draft genome sequence of Rhizobium tropici.</title>
        <authorList>
            <person name="Khayi S."/>
            <person name="Jemo M."/>
        </authorList>
    </citation>
    <scope>NUCLEOTIDE SEQUENCE [LARGE SCALE GENOMIC DNA]</scope>
    <source>
        <strain evidence="7 8">A12</strain>
    </source>
</reference>
<dbReference type="GO" id="GO:0016712">
    <property type="term" value="F:oxidoreductase activity, acting on paired donors, with incorporation or reduction of molecular oxygen, reduced flavin or flavoprotein as one donor, and incorporation of one atom of oxygen"/>
    <property type="evidence" value="ECO:0007669"/>
    <property type="project" value="TreeGrafter"/>
</dbReference>
<evidence type="ECO:0000259" key="4">
    <source>
        <dbReference type="Pfam" id="PF02770"/>
    </source>
</evidence>
<dbReference type="InterPro" id="IPR036250">
    <property type="entry name" value="AcylCo_DH-like_C"/>
</dbReference>
<evidence type="ECO:0000313" key="7">
    <source>
        <dbReference type="EMBL" id="NEV13541.1"/>
    </source>
</evidence>
<comment type="similarity">
    <text evidence="3">Belongs to the HpaH/HsaA monooxygenase family.</text>
</comment>
<dbReference type="InterPro" id="IPR037069">
    <property type="entry name" value="AcylCoA_DH/ox_N_sf"/>
</dbReference>
<dbReference type="Pfam" id="PF02771">
    <property type="entry name" value="Acyl-CoA_dh_N"/>
    <property type="match status" value="1"/>
</dbReference>
<organism evidence="7 8">
    <name type="scientific">Rhizobium tropici</name>
    <dbReference type="NCBI Taxonomy" id="398"/>
    <lineage>
        <taxon>Bacteria</taxon>
        <taxon>Pseudomonadati</taxon>
        <taxon>Pseudomonadota</taxon>
        <taxon>Alphaproteobacteria</taxon>
        <taxon>Hyphomicrobiales</taxon>
        <taxon>Rhizobiaceae</taxon>
        <taxon>Rhizobium/Agrobacterium group</taxon>
        <taxon>Rhizobium</taxon>
    </lineage>
</organism>
<dbReference type="Pfam" id="PF02770">
    <property type="entry name" value="Acyl-CoA_dh_M"/>
    <property type="match status" value="1"/>
</dbReference>
<dbReference type="EC" id="1.-.-.-" evidence="7"/>
<evidence type="ECO:0000313" key="8">
    <source>
        <dbReference type="Proteomes" id="UP000471190"/>
    </source>
</evidence>
<dbReference type="InterPro" id="IPR013107">
    <property type="entry name" value="Acyl-CoA_DH_C"/>
</dbReference>
<feature type="domain" description="Acyl-CoA oxidase/dehydrogenase middle" evidence="4">
    <location>
        <begin position="160"/>
        <end position="235"/>
    </location>
</feature>
<dbReference type="SUPFAM" id="SSF47203">
    <property type="entry name" value="Acyl-CoA dehydrogenase C-terminal domain-like"/>
    <property type="match status" value="1"/>
</dbReference>
<dbReference type="InterPro" id="IPR046373">
    <property type="entry name" value="Acyl-CoA_Oxase/DH_mid-dom_sf"/>
</dbReference>
<evidence type="ECO:0000256" key="2">
    <source>
        <dbReference type="ARBA" id="ARBA00023002"/>
    </source>
</evidence>
<dbReference type="RefSeq" id="WP_081598464.1">
    <property type="nucleotide sequence ID" value="NZ_JAADZA010000027.1"/>
</dbReference>
<dbReference type="InterPro" id="IPR009100">
    <property type="entry name" value="AcylCoA_DH/oxidase_NM_dom_sf"/>
</dbReference>
<name>A0A6P1CAS9_RHITR</name>
<dbReference type="PIRSF" id="PIRSF016578">
    <property type="entry name" value="HsaA"/>
    <property type="match status" value="1"/>
</dbReference>
<dbReference type="PANTHER" id="PTHR48083">
    <property type="entry name" value="MEDIUM-CHAIN SPECIFIC ACYL-COA DEHYDROGENASE, MITOCHONDRIAL-RELATED"/>
    <property type="match status" value="1"/>
</dbReference>
<proteinExistence type="inferred from homology"/>
<dbReference type="Gene3D" id="1.20.140.10">
    <property type="entry name" value="Butyryl-CoA Dehydrogenase, subunit A, domain 3"/>
    <property type="match status" value="1"/>
</dbReference>
<dbReference type="InterPro" id="IPR006091">
    <property type="entry name" value="Acyl-CoA_Oxase/DH_mid-dom"/>
</dbReference>
<dbReference type="Proteomes" id="UP000471190">
    <property type="component" value="Unassembled WGS sequence"/>
</dbReference>
<accession>A0A6P1CAS9</accession>
<dbReference type="InterPro" id="IPR013786">
    <property type="entry name" value="AcylCoA_DH/ox_N"/>
</dbReference>
<protein>
    <submittedName>
        <fullName evidence="7">SfnB family sulfur acquisition oxidoreductase</fullName>
        <ecNumber evidence="7">1.-.-.-</ecNumber>
    </submittedName>
</protein>
<feature type="domain" description="Acyl-CoA dehydrogenase C-terminal" evidence="6">
    <location>
        <begin position="261"/>
        <end position="394"/>
    </location>
</feature>
<dbReference type="Gene3D" id="1.10.540.10">
    <property type="entry name" value="Acyl-CoA dehydrogenase/oxidase, N-terminal domain"/>
    <property type="match status" value="1"/>
</dbReference>
<comment type="caution">
    <text evidence="7">The sequence shown here is derived from an EMBL/GenBank/DDBJ whole genome shotgun (WGS) entry which is preliminary data.</text>
</comment>
<evidence type="ECO:0000256" key="3">
    <source>
        <dbReference type="ARBA" id="ARBA00049661"/>
    </source>
</evidence>
<dbReference type="Gene3D" id="2.40.110.10">
    <property type="entry name" value="Butyryl-CoA Dehydrogenase, subunit A, domain 2"/>
    <property type="match status" value="1"/>
</dbReference>
<dbReference type="NCBIfam" id="TIGR04022">
    <property type="entry name" value="sulfur_SfnB"/>
    <property type="match status" value="1"/>
</dbReference>
<evidence type="ECO:0000259" key="5">
    <source>
        <dbReference type="Pfam" id="PF02771"/>
    </source>
</evidence>
<keyword evidence="1" id="KW-0285">Flavoprotein</keyword>
<gene>
    <name evidence="7" type="ORF">GXW80_21360</name>
</gene>
<dbReference type="GO" id="GO:0005737">
    <property type="term" value="C:cytoplasm"/>
    <property type="evidence" value="ECO:0007669"/>
    <property type="project" value="TreeGrafter"/>
</dbReference>
<dbReference type="SUPFAM" id="SSF56645">
    <property type="entry name" value="Acyl-CoA dehydrogenase NM domain-like"/>
    <property type="match status" value="1"/>
</dbReference>
<dbReference type="Pfam" id="PF08028">
    <property type="entry name" value="Acyl-CoA_dh_2"/>
    <property type="match status" value="1"/>
</dbReference>
<evidence type="ECO:0000256" key="1">
    <source>
        <dbReference type="ARBA" id="ARBA00022630"/>
    </source>
</evidence>
<feature type="domain" description="Acyl-CoA dehydrogenase/oxidase N-terminal" evidence="5">
    <location>
        <begin position="38"/>
        <end position="139"/>
    </location>
</feature>
<evidence type="ECO:0000259" key="6">
    <source>
        <dbReference type="Pfam" id="PF08028"/>
    </source>
</evidence>